<dbReference type="Gene3D" id="3.30.70.60">
    <property type="match status" value="1"/>
</dbReference>
<dbReference type="EMBL" id="JBGUBD010000001">
    <property type="protein sequence ID" value="MFA9476906.1"/>
    <property type="molecule type" value="Genomic_DNA"/>
</dbReference>
<proteinExistence type="predicted"/>
<comment type="caution">
    <text evidence="2">The sequence shown here is derived from an EMBL/GenBank/DDBJ whole genome shotgun (WGS) entry which is preliminary data.</text>
</comment>
<protein>
    <submittedName>
        <fullName evidence="2">Type 4a pilus biogenesis protein PilO</fullName>
    </submittedName>
</protein>
<dbReference type="PANTHER" id="PTHR39555:SF1">
    <property type="entry name" value="TYPE IV PILUS INNER MEMBRANE COMPONENT PILO"/>
    <property type="match status" value="1"/>
</dbReference>
<feature type="coiled-coil region" evidence="1">
    <location>
        <begin position="33"/>
        <end position="77"/>
    </location>
</feature>
<reference evidence="2 3" key="1">
    <citation type="submission" date="2024-08" db="EMBL/GenBank/DDBJ databases">
        <title>Whole-genome sequencing of halo(alkali)philic microorganisms from hypersaline lakes.</title>
        <authorList>
            <person name="Sorokin D.Y."/>
            <person name="Merkel A.Y."/>
            <person name="Messina E."/>
            <person name="Yakimov M."/>
        </authorList>
    </citation>
    <scope>NUCLEOTIDE SEQUENCE [LARGE SCALE GENOMIC DNA]</scope>
    <source>
        <strain evidence="2 3">AB-hyl4</strain>
    </source>
</reference>
<accession>A0ABV4U2A7</accession>
<dbReference type="Pfam" id="PF04350">
    <property type="entry name" value="PilO"/>
    <property type="match status" value="1"/>
</dbReference>
<gene>
    <name evidence="2" type="ORF">ACERK3_01235</name>
</gene>
<evidence type="ECO:0000256" key="1">
    <source>
        <dbReference type="SAM" id="Coils"/>
    </source>
</evidence>
<evidence type="ECO:0000313" key="2">
    <source>
        <dbReference type="EMBL" id="MFA9476906.1"/>
    </source>
</evidence>
<sequence>MRFGTRELVFVLVLLAMPVAAYFFVFQPRQMQLDEAHEEIVAKQSKLKQLEAATVSIADLGEEIDKLGEAITLFEQKLPAQREVEVILKEVWELATARDLTPRSVRTERIVPTAHYAELPIKMVIVGDFDGFYSFLLDLEKLPRITRTPEMKLRKVRNEEGKMQADVTLSIFFDSKDSPGESRPSAGGRRS</sequence>
<evidence type="ECO:0000313" key="3">
    <source>
        <dbReference type="Proteomes" id="UP001575105"/>
    </source>
</evidence>
<dbReference type="RefSeq" id="WP_425343831.1">
    <property type="nucleotide sequence ID" value="NZ_JBGUBD010000001.1"/>
</dbReference>
<dbReference type="InterPro" id="IPR007445">
    <property type="entry name" value="PilO"/>
</dbReference>
<keyword evidence="1" id="KW-0175">Coiled coil</keyword>
<dbReference type="PANTHER" id="PTHR39555">
    <property type="entry name" value="FIMBRIAL ASSEMBLY PROTEIN PILO-LIKE PROTEIN-RELATED"/>
    <property type="match status" value="1"/>
</dbReference>
<organism evidence="2 3">
    <name type="scientific">Natronomicrosphaera hydrolytica</name>
    <dbReference type="NCBI Taxonomy" id="3242702"/>
    <lineage>
        <taxon>Bacteria</taxon>
        <taxon>Pseudomonadati</taxon>
        <taxon>Planctomycetota</taxon>
        <taxon>Phycisphaerae</taxon>
        <taxon>Phycisphaerales</taxon>
        <taxon>Phycisphaeraceae</taxon>
        <taxon>Natronomicrosphaera</taxon>
    </lineage>
</organism>
<dbReference type="Proteomes" id="UP001575105">
    <property type="component" value="Unassembled WGS sequence"/>
</dbReference>
<dbReference type="InterPro" id="IPR014717">
    <property type="entry name" value="Transl_elong_EF1B/ribsomal_bS6"/>
</dbReference>
<keyword evidence="3" id="KW-1185">Reference proteome</keyword>
<name>A0ABV4U2A7_9BACT</name>